<dbReference type="Gene3D" id="3.30.160.60">
    <property type="entry name" value="Classic Zinc Finger"/>
    <property type="match status" value="1"/>
</dbReference>
<dbReference type="OrthoDB" id="6168792at2759"/>
<reference evidence="4 5" key="1">
    <citation type="submission" date="2020-06" db="EMBL/GenBank/DDBJ databases">
        <authorList>
            <person name="Li R."/>
            <person name="Bekaert M."/>
        </authorList>
    </citation>
    <scope>NUCLEOTIDE SEQUENCE [LARGE SCALE GENOMIC DNA]</scope>
    <source>
        <strain evidence="5">wild</strain>
    </source>
</reference>
<gene>
    <name evidence="4" type="ORF">MCOR_14732</name>
</gene>
<proteinExistence type="predicted"/>
<protein>
    <recommendedName>
        <fullName evidence="3">C2H2-type domain-containing protein</fullName>
    </recommendedName>
</protein>
<name>A0A6J8B3W9_MYTCO</name>
<organism evidence="4 5">
    <name type="scientific">Mytilus coruscus</name>
    <name type="common">Sea mussel</name>
    <dbReference type="NCBI Taxonomy" id="42192"/>
    <lineage>
        <taxon>Eukaryota</taxon>
        <taxon>Metazoa</taxon>
        <taxon>Spiralia</taxon>
        <taxon>Lophotrochozoa</taxon>
        <taxon>Mollusca</taxon>
        <taxon>Bivalvia</taxon>
        <taxon>Autobranchia</taxon>
        <taxon>Pteriomorphia</taxon>
        <taxon>Mytilida</taxon>
        <taxon>Mytiloidea</taxon>
        <taxon>Mytilidae</taxon>
        <taxon>Mytilinae</taxon>
        <taxon>Mytilus</taxon>
    </lineage>
</organism>
<dbReference type="EMBL" id="CACVKT020002575">
    <property type="protein sequence ID" value="CAC5378545.1"/>
    <property type="molecule type" value="Genomic_DNA"/>
</dbReference>
<evidence type="ECO:0000313" key="4">
    <source>
        <dbReference type="EMBL" id="CAC5378545.1"/>
    </source>
</evidence>
<dbReference type="SMART" id="SM00355">
    <property type="entry name" value="ZnF_C2H2"/>
    <property type="match status" value="2"/>
</dbReference>
<dbReference type="PROSITE" id="PS50157">
    <property type="entry name" value="ZINC_FINGER_C2H2_2"/>
    <property type="match status" value="1"/>
</dbReference>
<keyword evidence="5" id="KW-1185">Reference proteome</keyword>
<keyword evidence="1" id="KW-0863">Zinc-finger</keyword>
<dbReference type="GO" id="GO:0008270">
    <property type="term" value="F:zinc ion binding"/>
    <property type="evidence" value="ECO:0007669"/>
    <property type="project" value="UniProtKB-KW"/>
</dbReference>
<dbReference type="AlphaFoldDB" id="A0A6J8B3W9"/>
<accession>A0A6J8B3W9</accession>
<dbReference type="Proteomes" id="UP000507470">
    <property type="component" value="Unassembled WGS sequence"/>
</dbReference>
<evidence type="ECO:0000259" key="3">
    <source>
        <dbReference type="PROSITE" id="PS50157"/>
    </source>
</evidence>
<dbReference type="InterPro" id="IPR013087">
    <property type="entry name" value="Znf_C2H2_type"/>
</dbReference>
<evidence type="ECO:0000256" key="2">
    <source>
        <dbReference type="SAM" id="MobiDB-lite"/>
    </source>
</evidence>
<keyword evidence="1" id="KW-0479">Metal-binding</keyword>
<feature type="domain" description="C2H2-type" evidence="3">
    <location>
        <begin position="64"/>
        <end position="94"/>
    </location>
</feature>
<dbReference type="PROSITE" id="PS00028">
    <property type="entry name" value="ZINC_FINGER_C2H2_1"/>
    <property type="match status" value="1"/>
</dbReference>
<sequence>MSTEEPLNIMAEDEIFDKEKFIEFYYSTDMRCPIADCDFRGRFLTKTKYSRHWEERHISSVQKYECPIQYCRGVLRRRSDMKSHIKFVHGEKNDTRIEEIKLKSRKIVEHSKNFINPGFFVFKGRTQKSVDSSKPTTSTTVTASNISTATTSTTVTAPVNTVTSNVPAIASQVNVTSSVVPSPMVISKVLTSAYNLDDDIQFNVHIPTCLPVTSHDIYTTAPKPSSSPLISTKTRVSIEDYRNRPAKESHLPIFEPLITSVDNCSQTCGMDVKEVYIPPIPDTIEEIQEHIRTLCDLMDKIGRQREASKGKLEVLRKEGPSLQKEKEMRKKLESENRELKRQLSEVKWRENLFPAEMES</sequence>
<evidence type="ECO:0000313" key="5">
    <source>
        <dbReference type="Proteomes" id="UP000507470"/>
    </source>
</evidence>
<feature type="region of interest" description="Disordered" evidence="2">
    <location>
        <begin position="313"/>
        <end position="333"/>
    </location>
</feature>
<evidence type="ECO:0000256" key="1">
    <source>
        <dbReference type="PROSITE-ProRule" id="PRU00042"/>
    </source>
</evidence>
<keyword evidence="1" id="KW-0862">Zinc</keyword>